<keyword evidence="1" id="KW-0233">DNA recombination</keyword>
<dbReference type="SUPFAM" id="SSF56349">
    <property type="entry name" value="DNA breaking-rejoining enzymes"/>
    <property type="match status" value="1"/>
</dbReference>
<dbReference type="Pfam" id="PF00589">
    <property type="entry name" value="Phage_integrase"/>
    <property type="match status" value="1"/>
</dbReference>
<dbReference type="GO" id="GO:0003677">
    <property type="term" value="F:DNA binding"/>
    <property type="evidence" value="ECO:0007669"/>
    <property type="project" value="InterPro"/>
</dbReference>
<dbReference type="PROSITE" id="PS51898">
    <property type="entry name" value="TYR_RECOMBINASE"/>
    <property type="match status" value="1"/>
</dbReference>
<dbReference type="OrthoDB" id="1822491at2"/>
<dbReference type="InterPro" id="IPR011010">
    <property type="entry name" value="DNA_brk_join_enz"/>
</dbReference>
<evidence type="ECO:0000313" key="3">
    <source>
        <dbReference type="EMBL" id="RZU66739.1"/>
    </source>
</evidence>
<dbReference type="InterPro" id="IPR013762">
    <property type="entry name" value="Integrase-like_cat_sf"/>
</dbReference>
<protein>
    <submittedName>
        <fullName evidence="3">Site-specific recombinase XerD</fullName>
    </submittedName>
</protein>
<evidence type="ECO:0000313" key="4">
    <source>
        <dbReference type="Proteomes" id="UP000291483"/>
    </source>
</evidence>
<accession>A0A4Q8ARP8</accession>
<sequence length="318" mass="35508">MSGTKKGAESRNNTVGSPAYVRRMNTIPPEWATAITNYIDAQTAAGSPRTTLRTRREHLQHLARRIGSGPWHMTGAELVGYLAQQNWERETRRGRRGTLASFYGWAIRAGWTTDDPLEQVDRVKAADPNPRPVPDRVYLEALVRADADEAIWIDLAAEHGLRRAEISVIHSSDIQETLLGFDLLVHGKGSKLRTVPLTRVMARSLLARPAGYLFPGDDEGHISPRWLGKRVNNLLEGDWTIHKLRHRAATRFWVMAEGDPYAVAELMGWASLNMVRVYVKMPTDRLRRIVEGASRVGAPLASVNSTLTPESRQGRAAI</sequence>
<dbReference type="GO" id="GO:0006310">
    <property type="term" value="P:DNA recombination"/>
    <property type="evidence" value="ECO:0007669"/>
    <property type="project" value="UniProtKB-KW"/>
</dbReference>
<dbReference type="Proteomes" id="UP000291483">
    <property type="component" value="Unassembled WGS sequence"/>
</dbReference>
<dbReference type="GO" id="GO:0015074">
    <property type="term" value="P:DNA integration"/>
    <property type="evidence" value="ECO:0007669"/>
    <property type="project" value="InterPro"/>
</dbReference>
<feature type="domain" description="Tyr recombinase" evidence="2">
    <location>
        <begin position="128"/>
        <end position="291"/>
    </location>
</feature>
<dbReference type="Gene3D" id="1.10.443.10">
    <property type="entry name" value="Intergrase catalytic core"/>
    <property type="match status" value="1"/>
</dbReference>
<keyword evidence="4" id="KW-1185">Reference proteome</keyword>
<dbReference type="PANTHER" id="PTHR30349:SF64">
    <property type="entry name" value="PROPHAGE INTEGRASE INTD-RELATED"/>
    <property type="match status" value="1"/>
</dbReference>
<name>A0A4Q8ARP8_9MICO</name>
<proteinExistence type="predicted"/>
<dbReference type="InterPro" id="IPR050090">
    <property type="entry name" value="Tyrosine_recombinase_XerCD"/>
</dbReference>
<evidence type="ECO:0000259" key="2">
    <source>
        <dbReference type="PROSITE" id="PS51898"/>
    </source>
</evidence>
<dbReference type="AlphaFoldDB" id="A0A4Q8ARP8"/>
<dbReference type="RefSeq" id="WP_130506891.1">
    <property type="nucleotide sequence ID" value="NZ_SHLC01000001.1"/>
</dbReference>
<evidence type="ECO:0000256" key="1">
    <source>
        <dbReference type="ARBA" id="ARBA00023172"/>
    </source>
</evidence>
<gene>
    <name evidence="3" type="ORF">EV379_3105</name>
</gene>
<dbReference type="PANTHER" id="PTHR30349">
    <property type="entry name" value="PHAGE INTEGRASE-RELATED"/>
    <property type="match status" value="1"/>
</dbReference>
<organism evidence="3 4">
    <name type="scientific">Microterricola gilva</name>
    <dbReference type="NCBI Taxonomy" id="393267"/>
    <lineage>
        <taxon>Bacteria</taxon>
        <taxon>Bacillati</taxon>
        <taxon>Actinomycetota</taxon>
        <taxon>Actinomycetes</taxon>
        <taxon>Micrococcales</taxon>
        <taxon>Microbacteriaceae</taxon>
        <taxon>Microterricola</taxon>
    </lineage>
</organism>
<reference evidence="3 4" key="1">
    <citation type="submission" date="2019-02" db="EMBL/GenBank/DDBJ databases">
        <title>Sequencing the genomes of 1000 actinobacteria strains.</title>
        <authorList>
            <person name="Klenk H.-P."/>
        </authorList>
    </citation>
    <scope>NUCLEOTIDE SEQUENCE [LARGE SCALE GENOMIC DNA]</scope>
    <source>
        <strain evidence="3 4">DSM 18319</strain>
    </source>
</reference>
<dbReference type="InterPro" id="IPR002104">
    <property type="entry name" value="Integrase_catalytic"/>
</dbReference>
<comment type="caution">
    <text evidence="3">The sequence shown here is derived from an EMBL/GenBank/DDBJ whole genome shotgun (WGS) entry which is preliminary data.</text>
</comment>
<dbReference type="EMBL" id="SHLC01000001">
    <property type="protein sequence ID" value="RZU66739.1"/>
    <property type="molecule type" value="Genomic_DNA"/>
</dbReference>